<gene>
    <name evidence="5" type="ORF">CLV78_107184</name>
</gene>
<evidence type="ECO:0000313" key="5">
    <source>
        <dbReference type="EMBL" id="PRY22260.1"/>
    </source>
</evidence>
<dbReference type="OrthoDB" id="9796205at2"/>
<evidence type="ECO:0000256" key="4">
    <source>
        <dbReference type="PIRSR" id="PIRSR001365-2"/>
    </source>
</evidence>
<comment type="similarity">
    <text evidence="1 3">Belongs to the DapA family.</text>
</comment>
<dbReference type="PANTHER" id="PTHR12128:SF66">
    <property type="entry name" value="4-HYDROXY-2-OXOGLUTARATE ALDOLASE, MITOCHONDRIAL"/>
    <property type="match status" value="1"/>
</dbReference>
<dbReference type="Pfam" id="PF00701">
    <property type="entry name" value="DHDPS"/>
    <property type="match status" value="1"/>
</dbReference>
<keyword evidence="2 3" id="KW-0456">Lyase</keyword>
<dbReference type="Gene3D" id="3.20.20.70">
    <property type="entry name" value="Aldolase class I"/>
    <property type="match status" value="1"/>
</dbReference>
<sequence>MSKDYKGIWPVMYAFWGEDGRLDREAMKRQIDYCIAMGVHGITVHGLVTEVHKMDVNERMHLVEMVGDLIGGRTQYAVTVAEPTIKGQVAFSHAAARAGADFVILQPPAIKGITQDNLIDFFGSVADAVDVDVAIQNNPVNLDVSLSVGSMIELNRRHPNIGILKGEGFSIDIETVIRGSGGAFKVFGGHGGIEFPALLRSGGVGLIPAPDYIAGDMQIWRLWEQGGAANLPLIDRIHAEMLPAIVFMSRSVPAMLCYGKRLFARQAGIEEVHDRAPFVTPTEFGLEELVRFEAMLARAGAPESLAA</sequence>
<evidence type="ECO:0000256" key="2">
    <source>
        <dbReference type="ARBA" id="ARBA00023239"/>
    </source>
</evidence>
<dbReference type="SUPFAM" id="SSF51569">
    <property type="entry name" value="Aldolase"/>
    <property type="match status" value="1"/>
</dbReference>
<dbReference type="PANTHER" id="PTHR12128">
    <property type="entry name" value="DIHYDRODIPICOLINATE SYNTHASE"/>
    <property type="match status" value="1"/>
</dbReference>
<dbReference type="RefSeq" id="WP_106206102.1">
    <property type="nucleotide sequence ID" value="NZ_PVTD01000007.1"/>
</dbReference>
<dbReference type="InterPro" id="IPR002220">
    <property type="entry name" value="DapA-like"/>
</dbReference>
<dbReference type="GO" id="GO:0008840">
    <property type="term" value="F:4-hydroxy-tetrahydrodipicolinate synthase activity"/>
    <property type="evidence" value="ECO:0007669"/>
    <property type="project" value="TreeGrafter"/>
</dbReference>
<name>A0A2T0RMA2_9RHOB</name>
<dbReference type="SMART" id="SM01130">
    <property type="entry name" value="DHDPS"/>
    <property type="match status" value="1"/>
</dbReference>
<keyword evidence="6" id="KW-1185">Reference proteome</keyword>
<evidence type="ECO:0000256" key="1">
    <source>
        <dbReference type="ARBA" id="ARBA00007592"/>
    </source>
</evidence>
<feature type="binding site" evidence="4">
    <location>
        <position position="207"/>
    </location>
    <ligand>
        <name>pyruvate</name>
        <dbReference type="ChEBI" id="CHEBI:15361"/>
    </ligand>
</feature>
<dbReference type="PIRSF" id="PIRSF001365">
    <property type="entry name" value="DHDPS"/>
    <property type="match status" value="1"/>
</dbReference>
<dbReference type="InterPro" id="IPR013785">
    <property type="entry name" value="Aldolase_TIM"/>
</dbReference>
<evidence type="ECO:0000256" key="3">
    <source>
        <dbReference type="PIRNR" id="PIRNR001365"/>
    </source>
</evidence>
<comment type="caution">
    <text evidence="5">The sequence shown here is derived from an EMBL/GenBank/DDBJ whole genome shotgun (WGS) entry which is preliminary data.</text>
</comment>
<proteinExistence type="inferred from homology"/>
<evidence type="ECO:0000313" key="6">
    <source>
        <dbReference type="Proteomes" id="UP000239480"/>
    </source>
</evidence>
<organism evidence="5 6">
    <name type="scientific">Aliiruegeria haliotis</name>
    <dbReference type="NCBI Taxonomy" id="1280846"/>
    <lineage>
        <taxon>Bacteria</taxon>
        <taxon>Pseudomonadati</taxon>
        <taxon>Pseudomonadota</taxon>
        <taxon>Alphaproteobacteria</taxon>
        <taxon>Rhodobacterales</taxon>
        <taxon>Roseobacteraceae</taxon>
        <taxon>Aliiruegeria</taxon>
    </lineage>
</organism>
<reference evidence="5 6" key="1">
    <citation type="submission" date="2018-03" db="EMBL/GenBank/DDBJ databases">
        <title>Genomic Encyclopedia of Archaeal and Bacterial Type Strains, Phase II (KMG-II): from individual species to whole genera.</title>
        <authorList>
            <person name="Goeker M."/>
        </authorList>
    </citation>
    <scope>NUCLEOTIDE SEQUENCE [LARGE SCALE GENOMIC DNA]</scope>
    <source>
        <strain evidence="5 6">DSM 29328</strain>
    </source>
</reference>
<dbReference type="CDD" id="cd00408">
    <property type="entry name" value="DHDPS-like"/>
    <property type="match status" value="1"/>
</dbReference>
<dbReference type="AlphaFoldDB" id="A0A2T0RMA2"/>
<dbReference type="EMBL" id="PVTD01000007">
    <property type="protein sequence ID" value="PRY22260.1"/>
    <property type="molecule type" value="Genomic_DNA"/>
</dbReference>
<dbReference type="Proteomes" id="UP000239480">
    <property type="component" value="Unassembled WGS sequence"/>
</dbReference>
<accession>A0A2T0RMA2</accession>
<protein>
    <submittedName>
        <fullName evidence="5">4-hydroxy-tetrahydrodipicolinate synthase</fullName>
    </submittedName>
</protein>